<evidence type="ECO:0000256" key="4">
    <source>
        <dbReference type="ARBA" id="ARBA00022989"/>
    </source>
</evidence>
<feature type="transmembrane region" description="Helical" evidence="7">
    <location>
        <begin position="472"/>
        <end position="492"/>
    </location>
</feature>
<keyword evidence="3 7" id="KW-0812">Transmembrane</keyword>
<feature type="transmembrane region" description="Helical" evidence="7">
    <location>
        <begin position="606"/>
        <end position="627"/>
    </location>
</feature>
<feature type="compositionally biased region" description="Low complexity" evidence="6">
    <location>
        <begin position="123"/>
        <end position="139"/>
    </location>
</feature>
<evidence type="ECO:0000256" key="7">
    <source>
        <dbReference type="SAM" id="Phobius"/>
    </source>
</evidence>
<feature type="compositionally biased region" description="Gly residues" evidence="6">
    <location>
        <begin position="931"/>
        <end position="947"/>
    </location>
</feature>
<dbReference type="InterPro" id="IPR007603">
    <property type="entry name" value="Choline_transptr-like"/>
</dbReference>
<feature type="compositionally biased region" description="Low complexity" evidence="6">
    <location>
        <begin position="948"/>
        <end position="967"/>
    </location>
</feature>
<feature type="compositionally biased region" description="Low complexity" evidence="6">
    <location>
        <begin position="913"/>
        <end position="930"/>
    </location>
</feature>
<feature type="compositionally biased region" description="Polar residues" evidence="6">
    <location>
        <begin position="92"/>
        <end position="107"/>
    </location>
</feature>
<sequence length="988" mass="106918">MATSFAAYASQYLTRQKNGEATMSSSQPMFFSFTTDNGSRHGGHDTDLDDFDDPHLRESERSARMPEHDDEDPYLRLDEDEQLGRTGFHGQRAQQQATPLIARSSSPDSPPGWLAHLAHSPRRSSSSAPSSSSESSPPADVKTQAPQGRPRPNVTDIQPPLPPRTLTLTESLLPRDGRTRPLDVFSLPDPRHTPRKRRKHHDAPWISLWLGLVTLCVFFSILILFTTKRPKEIPSVMLPYTVLLRTVPMLIILTFLSAGAAYVHVYLLRVFVKPVMIATSVFIPATLFISAVWAFVGSFMWDGDTVPTWGETVGLRLFAIVPLALSLITARRLLHLPRQIHTTSSTLTLTTHLLISNPFLLALSPAILLVMLLGSLPFVTLIFRLLLVGYSTKVKTGWEWHVHAWANWAIVGTSSVWLWSWAVARGVLRATCASVIGAWYFADPNAPPPPPTSTHTIHAALTRSTGPSLGSIVLAGLILTLLRILAFAVLLLRRLPPLLLRIPWVPLSVPIALYVVPGVQWTVVYLEEKSGRLSRYALIYAGLTGAGFWESAHRGRDLVNGIEGPPVLDDDEVPQGGRNGRRTRGQRNRAPAPNPRKRKFGSEPPLALLTISPLTLSFPFALITYLFVAHTLGAPNEALGAALMAGGVTALVGLFCVGLVRDTADTLYLCYCIDKVSGEKRREEVFIAFEYDFSSEPSRTSTLPLHQQRRFPTQPERIVPRPSTSGQRKETLFDAEESEDDSPQTQGRKAQHTPKSSQQQRGPGQRTTPLSPYLDSDDYRETTPTAGSSKGKVKQAVPEPVQEESEDDLDPFKKSTLVDEEAELEGPGTRQPIPAPKPYPGLGTATSPTGRLGNVGLGLAGQGHRRSASGGGAGGITGPGGLPSAQPRERMMTSTQELNMKSQFLMNMRAFGAESQASEAQSAVVGSAMVGSGGSGSGAGSRMGSGLGSRAYPGPGASAVSAASAKGADADQSDGEESQLGPGSDFFR</sequence>
<evidence type="ECO:0000256" key="6">
    <source>
        <dbReference type="SAM" id="MobiDB-lite"/>
    </source>
</evidence>
<feature type="transmembrane region" description="Helical" evidence="7">
    <location>
        <begin position="313"/>
        <end position="330"/>
    </location>
</feature>
<dbReference type="Proteomes" id="UP000467700">
    <property type="component" value="Unassembled WGS sequence"/>
</dbReference>
<comment type="caution">
    <text evidence="8">The sequence shown here is derived from an EMBL/GenBank/DDBJ whole genome shotgun (WGS) entry which is preliminary data.</text>
</comment>
<dbReference type="EMBL" id="CACVBS010000101">
    <property type="protein sequence ID" value="CAA7271067.1"/>
    <property type="molecule type" value="Genomic_DNA"/>
</dbReference>
<dbReference type="PANTHER" id="PTHR12385:SF88">
    <property type="entry name" value="CHOLINE TRANSPORTER-LIKE PROTEIN CTL1"/>
    <property type="match status" value="1"/>
</dbReference>
<feature type="compositionally biased region" description="Gly residues" evidence="6">
    <location>
        <begin position="869"/>
        <end position="881"/>
    </location>
</feature>
<comment type="subcellular location">
    <subcellularLocation>
        <location evidence="1">Membrane</location>
        <topology evidence="1">Multi-pass membrane protein</topology>
    </subcellularLocation>
</comment>
<protein>
    <recommendedName>
        <fullName evidence="10">Plasma-membrane choline transporter-domain-containing protein</fullName>
    </recommendedName>
</protein>
<dbReference type="GO" id="GO:0022857">
    <property type="term" value="F:transmembrane transporter activity"/>
    <property type="evidence" value="ECO:0007669"/>
    <property type="project" value="InterPro"/>
</dbReference>
<dbReference type="OrthoDB" id="420519at2759"/>
<feature type="compositionally biased region" description="Acidic residues" evidence="6">
    <location>
        <begin position="733"/>
        <end position="742"/>
    </location>
</feature>
<feature type="compositionally biased region" description="Polar residues" evidence="6">
    <location>
        <begin position="743"/>
        <end position="770"/>
    </location>
</feature>
<dbReference type="GO" id="GO:0005886">
    <property type="term" value="C:plasma membrane"/>
    <property type="evidence" value="ECO:0007669"/>
    <property type="project" value="TreeGrafter"/>
</dbReference>
<comment type="similarity">
    <text evidence="2">Belongs to the CTL (choline transporter-like) family.</text>
</comment>
<dbReference type="Pfam" id="PF04515">
    <property type="entry name" value="Choline_transpo"/>
    <property type="match status" value="1"/>
</dbReference>
<feature type="transmembrane region" description="Helical" evidence="7">
    <location>
        <begin position="504"/>
        <end position="526"/>
    </location>
</feature>
<evidence type="ECO:0000313" key="8">
    <source>
        <dbReference type="EMBL" id="CAA7271067.1"/>
    </source>
</evidence>
<feature type="transmembrane region" description="Helical" evidence="7">
    <location>
        <begin position="205"/>
        <end position="227"/>
    </location>
</feature>
<feature type="region of interest" description="Disordered" evidence="6">
    <location>
        <begin position="562"/>
        <end position="601"/>
    </location>
</feature>
<evidence type="ECO:0000256" key="2">
    <source>
        <dbReference type="ARBA" id="ARBA00007168"/>
    </source>
</evidence>
<feature type="transmembrane region" description="Helical" evidence="7">
    <location>
        <begin position="639"/>
        <end position="660"/>
    </location>
</feature>
<feature type="region of interest" description="Disordered" evidence="6">
    <location>
        <begin position="19"/>
        <end position="74"/>
    </location>
</feature>
<dbReference type="AlphaFoldDB" id="A0A8S0X1M7"/>
<feature type="region of interest" description="Disordered" evidence="6">
    <location>
        <begin position="913"/>
        <end position="988"/>
    </location>
</feature>
<feature type="region of interest" description="Disordered" evidence="6">
    <location>
        <begin position="88"/>
        <end position="197"/>
    </location>
</feature>
<organism evidence="8 9">
    <name type="scientific">Cyclocybe aegerita</name>
    <name type="common">Black poplar mushroom</name>
    <name type="synonym">Agrocybe aegerita</name>
    <dbReference type="NCBI Taxonomy" id="1973307"/>
    <lineage>
        <taxon>Eukaryota</taxon>
        <taxon>Fungi</taxon>
        <taxon>Dikarya</taxon>
        <taxon>Basidiomycota</taxon>
        <taxon>Agaricomycotina</taxon>
        <taxon>Agaricomycetes</taxon>
        <taxon>Agaricomycetidae</taxon>
        <taxon>Agaricales</taxon>
        <taxon>Agaricineae</taxon>
        <taxon>Bolbitiaceae</taxon>
        <taxon>Cyclocybe</taxon>
    </lineage>
</organism>
<feature type="transmembrane region" description="Helical" evidence="7">
    <location>
        <begin position="247"/>
        <end position="268"/>
    </location>
</feature>
<feature type="region of interest" description="Disordered" evidence="6">
    <location>
        <begin position="696"/>
        <end position="894"/>
    </location>
</feature>
<reference evidence="8 9" key="1">
    <citation type="submission" date="2020-01" db="EMBL/GenBank/DDBJ databases">
        <authorList>
            <person name="Gupta K D."/>
        </authorList>
    </citation>
    <scope>NUCLEOTIDE SEQUENCE [LARGE SCALE GENOMIC DNA]</scope>
</reference>
<keyword evidence="5 7" id="KW-0472">Membrane</keyword>
<feature type="transmembrane region" description="Helical" evidence="7">
    <location>
        <begin position="405"/>
        <end position="424"/>
    </location>
</feature>
<feature type="compositionally biased region" description="Polar residues" evidence="6">
    <location>
        <begin position="19"/>
        <end position="37"/>
    </location>
</feature>
<feature type="compositionally biased region" description="Polar residues" evidence="6">
    <location>
        <begin position="696"/>
        <end position="705"/>
    </location>
</feature>
<accession>A0A8S0X1M7</accession>
<evidence type="ECO:0000256" key="5">
    <source>
        <dbReference type="ARBA" id="ARBA00023136"/>
    </source>
</evidence>
<keyword evidence="4 7" id="KW-1133">Transmembrane helix</keyword>
<feature type="transmembrane region" description="Helical" evidence="7">
    <location>
        <begin position="359"/>
        <end position="385"/>
    </location>
</feature>
<feature type="transmembrane region" description="Helical" evidence="7">
    <location>
        <begin position="275"/>
        <end position="301"/>
    </location>
</feature>
<keyword evidence="9" id="KW-1185">Reference proteome</keyword>
<feature type="compositionally biased region" description="Basic and acidic residues" evidence="6">
    <location>
        <begin position="53"/>
        <end position="74"/>
    </location>
</feature>
<evidence type="ECO:0000256" key="1">
    <source>
        <dbReference type="ARBA" id="ARBA00004141"/>
    </source>
</evidence>
<evidence type="ECO:0000256" key="3">
    <source>
        <dbReference type="ARBA" id="ARBA00022692"/>
    </source>
</evidence>
<evidence type="ECO:0000313" key="9">
    <source>
        <dbReference type="Proteomes" id="UP000467700"/>
    </source>
</evidence>
<name>A0A8S0X1M7_CYCAE</name>
<evidence type="ECO:0008006" key="10">
    <source>
        <dbReference type="Google" id="ProtNLM"/>
    </source>
</evidence>
<gene>
    <name evidence="8" type="ORF">AAE3_LOCUS13187</name>
</gene>
<dbReference type="PANTHER" id="PTHR12385">
    <property type="entry name" value="CHOLINE TRANSPORTER-LIKE (SLC FAMILY 44)"/>
    <property type="match status" value="1"/>
</dbReference>
<proteinExistence type="inferred from homology"/>